<accession>A0ACB8A4U6</accession>
<evidence type="ECO:0000313" key="2">
    <source>
        <dbReference type="Proteomes" id="UP000790377"/>
    </source>
</evidence>
<gene>
    <name evidence="1" type="ORF">BJ138DRAFT_1104133</name>
</gene>
<keyword evidence="2" id="KW-1185">Reference proteome</keyword>
<reference evidence="1" key="1">
    <citation type="journal article" date="2021" name="New Phytol.">
        <title>Evolutionary innovations through gain and loss of genes in the ectomycorrhizal Boletales.</title>
        <authorList>
            <person name="Wu G."/>
            <person name="Miyauchi S."/>
            <person name="Morin E."/>
            <person name="Kuo A."/>
            <person name="Drula E."/>
            <person name="Varga T."/>
            <person name="Kohler A."/>
            <person name="Feng B."/>
            <person name="Cao Y."/>
            <person name="Lipzen A."/>
            <person name="Daum C."/>
            <person name="Hundley H."/>
            <person name="Pangilinan J."/>
            <person name="Johnson J."/>
            <person name="Barry K."/>
            <person name="LaButti K."/>
            <person name="Ng V."/>
            <person name="Ahrendt S."/>
            <person name="Min B."/>
            <person name="Choi I.G."/>
            <person name="Park H."/>
            <person name="Plett J.M."/>
            <person name="Magnuson J."/>
            <person name="Spatafora J.W."/>
            <person name="Nagy L.G."/>
            <person name="Henrissat B."/>
            <person name="Grigoriev I.V."/>
            <person name="Yang Z.L."/>
            <person name="Xu J."/>
            <person name="Martin F.M."/>
        </authorList>
    </citation>
    <scope>NUCLEOTIDE SEQUENCE</scope>
    <source>
        <strain evidence="1">ATCC 28755</strain>
    </source>
</reference>
<protein>
    <submittedName>
        <fullName evidence="1">Uncharacterized protein</fullName>
    </submittedName>
</protein>
<name>A0ACB8A4U6_9AGAM</name>
<comment type="caution">
    <text evidence="1">The sequence shown here is derived from an EMBL/GenBank/DDBJ whole genome shotgun (WGS) entry which is preliminary data.</text>
</comment>
<proteinExistence type="predicted"/>
<evidence type="ECO:0000313" key="1">
    <source>
        <dbReference type="EMBL" id="KAH7907678.1"/>
    </source>
</evidence>
<sequence length="251" mass="25745">MQIPSSSIHANAPSDASAPVEDDSSVQDALVDLVESLLATSLNDSSQSLSGRIRDITAAAVASAQAAATTASVQDPVSIPISNTLATDTSISDVSEAGDTTAPPSPMLAASVAAVDTAVPNAPSLTAPSVSNATVTSASEPVPGSAAGDDIPIPALRPLPVLPVFAVMVGDQPRDRTSYRGVDFDIPPPHAAGPFYLVTAGTRIGVYSTWQRASPYVTGVSRAVYTKATSRDDAMRRMLNAILSREARYLA</sequence>
<dbReference type="Proteomes" id="UP000790377">
    <property type="component" value="Unassembled WGS sequence"/>
</dbReference>
<dbReference type="EMBL" id="MU267882">
    <property type="protein sequence ID" value="KAH7907678.1"/>
    <property type="molecule type" value="Genomic_DNA"/>
</dbReference>
<organism evidence="1 2">
    <name type="scientific">Hygrophoropsis aurantiaca</name>
    <dbReference type="NCBI Taxonomy" id="72124"/>
    <lineage>
        <taxon>Eukaryota</taxon>
        <taxon>Fungi</taxon>
        <taxon>Dikarya</taxon>
        <taxon>Basidiomycota</taxon>
        <taxon>Agaricomycotina</taxon>
        <taxon>Agaricomycetes</taxon>
        <taxon>Agaricomycetidae</taxon>
        <taxon>Boletales</taxon>
        <taxon>Coniophorineae</taxon>
        <taxon>Hygrophoropsidaceae</taxon>
        <taxon>Hygrophoropsis</taxon>
    </lineage>
</organism>